<keyword evidence="2" id="KW-0067">ATP-binding</keyword>
<dbReference type="Proteomes" id="UP001432995">
    <property type="component" value="Unassembled WGS sequence"/>
</dbReference>
<keyword evidence="1" id="KW-1133">Transmembrane helix</keyword>
<dbReference type="EMBL" id="JBELQD010000091">
    <property type="protein sequence ID" value="MER2292182.1"/>
    <property type="molecule type" value="Genomic_DNA"/>
</dbReference>
<reference evidence="2" key="1">
    <citation type="submission" date="2024-06" db="EMBL/GenBank/DDBJ databases">
        <authorList>
            <person name="Campbell A.G."/>
        </authorList>
    </citation>
    <scope>NUCLEOTIDE SEQUENCE</scope>
    <source>
        <strain evidence="2">EM17</strain>
    </source>
</reference>
<keyword evidence="3" id="KW-1185">Reference proteome</keyword>
<accession>A0ABV1RBW3</accession>
<evidence type="ECO:0000256" key="1">
    <source>
        <dbReference type="SAM" id="Phobius"/>
    </source>
</evidence>
<feature type="transmembrane region" description="Helical" evidence="1">
    <location>
        <begin position="34"/>
        <end position="56"/>
    </location>
</feature>
<feature type="transmembrane region" description="Helical" evidence="1">
    <location>
        <begin position="68"/>
        <end position="86"/>
    </location>
</feature>
<sequence>MTQAVKDERLSLDYVSVEDLNAALRVFRRLPLELLGFLILLPIVGFGLSWLSAALAPPYGLYIFGEGLVTWGLLLMCALLFGLLWWRGRQVGRLLNDPAILASPVMSLLSVPGVVAERAQALGMEWSGFYGPLRPCRKSVNVEGR</sequence>
<organism evidence="2 3">
    <name type="scientific">Methylobacterium brachiatum</name>
    <dbReference type="NCBI Taxonomy" id="269660"/>
    <lineage>
        <taxon>Bacteria</taxon>
        <taxon>Pseudomonadati</taxon>
        <taxon>Pseudomonadota</taxon>
        <taxon>Alphaproteobacteria</taxon>
        <taxon>Hyphomicrobiales</taxon>
        <taxon>Methylobacteriaceae</taxon>
        <taxon>Methylobacterium</taxon>
    </lineage>
</organism>
<dbReference type="RefSeq" id="WP_350381620.1">
    <property type="nucleotide sequence ID" value="NZ_JBELQD010000091.1"/>
</dbReference>
<name>A0ABV1RBW3_9HYPH</name>
<keyword evidence="2" id="KW-0547">Nucleotide-binding</keyword>
<dbReference type="GO" id="GO:0005524">
    <property type="term" value="F:ATP binding"/>
    <property type="evidence" value="ECO:0007669"/>
    <property type="project" value="UniProtKB-KW"/>
</dbReference>
<protein>
    <submittedName>
        <fullName evidence="2">ABC transporter ATP-binding protein</fullName>
    </submittedName>
</protein>
<keyword evidence="1" id="KW-0472">Membrane</keyword>
<proteinExistence type="predicted"/>
<evidence type="ECO:0000313" key="3">
    <source>
        <dbReference type="Proteomes" id="UP001432995"/>
    </source>
</evidence>
<gene>
    <name evidence="2" type="ORF">ABS770_28410</name>
</gene>
<keyword evidence="1" id="KW-0812">Transmembrane</keyword>
<comment type="caution">
    <text evidence="2">The sequence shown here is derived from an EMBL/GenBank/DDBJ whole genome shotgun (WGS) entry which is preliminary data.</text>
</comment>
<evidence type="ECO:0000313" key="2">
    <source>
        <dbReference type="EMBL" id="MER2292182.1"/>
    </source>
</evidence>